<dbReference type="InterPro" id="IPR006127">
    <property type="entry name" value="ZnuA-like"/>
</dbReference>
<comment type="subcellular location">
    <subcellularLocation>
        <location evidence="1">Cell envelope</location>
    </subcellularLocation>
</comment>
<dbReference type="RefSeq" id="WP_107567233.1">
    <property type="nucleotide sequence ID" value="NZ_PYYB01000001.1"/>
</dbReference>
<keyword evidence="9" id="KW-1185">Reference proteome</keyword>
<keyword evidence="4 7" id="KW-0732">Signal</keyword>
<dbReference type="SUPFAM" id="SSF53807">
    <property type="entry name" value="Helical backbone' metal receptor"/>
    <property type="match status" value="1"/>
</dbReference>
<organism evidence="8 9">
    <name type="scientific">Paraconexibacter algicola</name>
    <dbReference type="NCBI Taxonomy" id="2133960"/>
    <lineage>
        <taxon>Bacteria</taxon>
        <taxon>Bacillati</taxon>
        <taxon>Actinomycetota</taxon>
        <taxon>Thermoleophilia</taxon>
        <taxon>Solirubrobacterales</taxon>
        <taxon>Paraconexibacteraceae</taxon>
        <taxon>Paraconexibacter</taxon>
    </lineage>
</organism>
<dbReference type="PRINTS" id="PR00690">
    <property type="entry name" value="ADHESNFAMILY"/>
</dbReference>
<dbReference type="Pfam" id="PF01297">
    <property type="entry name" value="ZnuA"/>
    <property type="match status" value="1"/>
</dbReference>
<feature type="chain" id="PRO_5039191383" evidence="7">
    <location>
        <begin position="30"/>
        <end position="346"/>
    </location>
</feature>
<protein>
    <submittedName>
        <fullName evidence="8">Zinc ABC transporter substrate-binding protein</fullName>
    </submittedName>
</protein>
<feature type="compositionally biased region" description="Basic and acidic residues" evidence="6">
    <location>
        <begin position="148"/>
        <end position="168"/>
    </location>
</feature>
<dbReference type="Proteomes" id="UP000240739">
    <property type="component" value="Unassembled WGS sequence"/>
</dbReference>
<dbReference type="AlphaFoldDB" id="A0A2T4UHS6"/>
<keyword evidence="3" id="KW-0479">Metal-binding</keyword>
<comment type="similarity">
    <text evidence="5">Belongs to the bacterial solute-binding protein 9 family.</text>
</comment>
<name>A0A2T4UHS6_9ACTN</name>
<feature type="signal peptide" evidence="7">
    <location>
        <begin position="1"/>
        <end position="29"/>
    </location>
</feature>
<evidence type="ECO:0000256" key="6">
    <source>
        <dbReference type="SAM" id="MobiDB-lite"/>
    </source>
</evidence>
<evidence type="ECO:0000256" key="7">
    <source>
        <dbReference type="SAM" id="SignalP"/>
    </source>
</evidence>
<feature type="compositionally biased region" description="Basic and acidic residues" evidence="6">
    <location>
        <begin position="131"/>
        <end position="140"/>
    </location>
</feature>
<dbReference type="PANTHER" id="PTHR42953:SF1">
    <property type="entry name" value="METAL-BINDING PROTEIN HI_0362-RELATED"/>
    <property type="match status" value="1"/>
</dbReference>
<dbReference type="InterPro" id="IPR050492">
    <property type="entry name" value="Bact_metal-bind_prot9"/>
</dbReference>
<dbReference type="PANTHER" id="PTHR42953">
    <property type="entry name" value="HIGH-AFFINITY ZINC UPTAKE SYSTEM PROTEIN ZNUA-RELATED"/>
    <property type="match status" value="1"/>
</dbReference>
<evidence type="ECO:0000313" key="8">
    <source>
        <dbReference type="EMBL" id="PTL58796.1"/>
    </source>
</evidence>
<dbReference type="GO" id="GO:0030001">
    <property type="term" value="P:metal ion transport"/>
    <property type="evidence" value="ECO:0007669"/>
    <property type="project" value="InterPro"/>
</dbReference>
<dbReference type="PRINTS" id="PR00691">
    <property type="entry name" value="ADHESINB"/>
</dbReference>
<dbReference type="GO" id="GO:0046872">
    <property type="term" value="F:metal ion binding"/>
    <property type="evidence" value="ECO:0007669"/>
    <property type="project" value="UniProtKB-KW"/>
</dbReference>
<evidence type="ECO:0000256" key="5">
    <source>
        <dbReference type="RuleBase" id="RU003512"/>
    </source>
</evidence>
<proteinExistence type="inferred from homology"/>
<dbReference type="InterPro" id="IPR006129">
    <property type="entry name" value="AdhesinB"/>
</dbReference>
<evidence type="ECO:0000256" key="1">
    <source>
        <dbReference type="ARBA" id="ARBA00004196"/>
    </source>
</evidence>
<dbReference type="GO" id="GO:0007155">
    <property type="term" value="P:cell adhesion"/>
    <property type="evidence" value="ECO:0007669"/>
    <property type="project" value="InterPro"/>
</dbReference>
<gene>
    <name evidence="8" type="ORF">C7Y72_03590</name>
</gene>
<evidence type="ECO:0000256" key="2">
    <source>
        <dbReference type="ARBA" id="ARBA00022448"/>
    </source>
</evidence>
<dbReference type="PROSITE" id="PS51257">
    <property type="entry name" value="PROKAR_LIPOPROTEIN"/>
    <property type="match status" value="1"/>
</dbReference>
<evidence type="ECO:0000256" key="3">
    <source>
        <dbReference type="ARBA" id="ARBA00022723"/>
    </source>
</evidence>
<sequence length="346" mass="36249">MTRPTTSRSAPSRSLLAAGLLTAALTVTACGDDDPGTAGSGGGDAAVKVVATTTQLGDFAREVGGDRVDVTQLLQANSDPHDYEPRPQDLREATGAKVMFVSGDDLDAWSGDVAKQAGIEGAVLDVGQGRPVEREGGHEHEDEEHAEEEGGKHSEEEGDEHGDVDPHWWHDPRNVEYAAQRIATKLAEVDPAGAPDYRARAAAYVTKVRALDQRLQRCFSAVPAAQRKLVSDHDAFGYLAARYDIEVVGAIIPATTTQAQASAGELTALARTIETEGVRAIFPESSLNPKLAEAISQRTGAKVGGTLYADTLGPEGSAGATYLSSEQANADALVRGFTGRSTGCAS</sequence>
<dbReference type="EMBL" id="PYYB01000001">
    <property type="protein sequence ID" value="PTL58796.1"/>
    <property type="molecule type" value="Genomic_DNA"/>
</dbReference>
<dbReference type="Gene3D" id="3.40.50.1980">
    <property type="entry name" value="Nitrogenase molybdenum iron protein domain"/>
    <property type="match status" value="2"/>
</dbReference>
<accession>A0A2T4UHS6</accession>
<keyword evidence="2 5" id="KW-0813">Transport</keyword>
<evidence type="ECO:0000313" key="9">
    <source>
        <dbReference type="Proteomes" id="UP000240739"/>
    </source>
</evidence>
<dbReference type="OrthoDB" id="9810636at2"/>
<evidence type="ECO:0000256" key="4">
    <source>
        <dbReference type="ARBA" id="ARBA00022729"/>
    </source>
</evidence>
<reference evidence="8 9" key="1">
    <citation type="submission" date="2018-03" db="EMBL/GenBank/DDBJ databases">
        <title>Aquarubrobacter algicola gen. nov., sp. nov., a novel actinobacterium isolated from shallow eutrophic lake during the end of cyanobacterial harmful algal blooms.</title>
        <authorList>
            <person name="Chun S.J."/>
        </authorList>
    </citation>
    <scope>NUCLEOTIDE SEQUENCE [LARGE SCALE GENOMIC DNA]</scope>
    <source>
        <strain evidence="8 9">Seoho-28</strain>
    </source>
</reference>
<comment type="caution">
    <text evidence="8">The sequence shown here is derived from an EMBL/GenBank/DDBJ whole genome shotgun (WGS) entry which is preliminary data.</text>
</comment>
<dbReference type="InterPro" id="IPR006128">
    <property type="entry name" value="Lipoprotein_PsaA-like"/>
</dbReference>
<feature type="region of interest" description="Disordered" evidence="6">
    <location>
        <begin position="127"/>
        <end position="168"/>
    </location>
</feature>
<dbReference type="GO" id="GO:0030313">
    <property type="term" value="C:cell envelope"/>
    <property type="evidence" value="ECO:0007669"/>
    <property type="project" value="UniProtKB-SubCell"/>
</dbReference>